<organism evidence="3 4">
    <name type="scientific">Candida verbasci</name>
    <dbReference type="NCBI Taxonomy" id="1227364"/>
    <lineage>
        <taxon>Eukaryota</taxon>
        <taxon>Fungi</taxon>
        <taxon>Dikarya</taxon>
        <taxon>Ascomycota</taxon>
        <taxon>Saccharomycotina</taxon>
        <taxon>Pichiomycetes</taxon>
        <taxon>Debaryomycetaceae</taxon>
        <taxon>Candida/Lodderomyces clade</taxon>
        <taxon>Candida</taxon>
    </lineage>
</organism>
<dbReference type="PANTHER" id="PTHR13009:SF15">
    <property type="entry name" value="HSP90 CO-CHAPERONE HCH1"/>
    <property type="match status" value="1"/>
</dbReference>
<evidence type="ECO:0000256" key="1">
    <source>
        <dbReference type="ARBA" id="ARBA00006817"/>
    </source>
</evidence>
<comment type="caution">
    <text evidence="3">The sequence shown here is derived from an EMBL/GenBank/DDBJ whole genome shotgun (WGS) entry which is preliminary data.</text>
</comment>
<dbReference type="GO" id="GO:0006457">
    <property type="term" value="P:protein folding"/>
    <property type="evidence" value="ECO:0007669"/>
    <property type="project" value="TreeGrafter"/>
</dbReference>
<keyword evidence="4" id="KW-1185">Reference proteome</keyword>
<dbReference type="OrthoDB" id="567237at2759"/>
<dbReference type="InterPro" id="IPR036338">
    <property type="entry name" value="Aha1"/>
</dbReference>
<dbReference type="Proteomes" id="UP001152885">
    <property type="component" value="Unassembled WGS sequence"/>
</dbReference>
<dbReference type="Gene3D" id="3.15.10.20">
    <property type="entry name" value="Activator of Hsp90 ATPase Aha1, N-terminal domain"/>
    <property type="match status" value="1"/>
</dbReference>
<gene>
    <name evidence="3" type="ORF">CANVERA_P5154</name>
</gene>
<comment type="similarity">
    <text evidence="1">Belongs to the AHA1 family.</text>
</comment>
<sequence length="146" mass="17048">MVVHNPNNWHWVDKNCLQWSKDYFNKNISNTTYGSETIKYIIPSIDISGDCDVTQRKGKVLCIYDMKLQFTINGEAQDDKVTGNIILPEFIHDQDEDEYIFEINVDDGNREKEIKTLVIPVLKEKLMKFQSDLLETHAKDVQHQTN</sequence>
<dbReference type="SUPFAM" id="SSF103111">
    <property type="entry name" value="Activator of Hsp90 ATPase, Aha1"/>
    <property type="match status" value="1"/>
</dbReference>
<dbReference type="EMBL" id="CANTUO010000007">
    <property type="protein sequence ID" value="CAI5760646.1"/>
    <property type="molecule type" value="Genomic_DNA"/>
</dbReference>
<dbReference type="GO" id="GO:0051087">
    <property type="term" value="F:protein-folding chaperone binding"/>
    <property type="evidence" value="ECO:0007669"/>
    <property type="project" value="InterPro"/>
</dbReference>
<name>A0A9W4U0L4_9ASCO</name>
<dbReference type="GO" id="GO:0001671">
    <property type="term" value="F:ATPase activator activity"/>
    <property type="evidence" value="ECO:0007669"/>
    <property type="project" value="InterPro"/>
</dbReference>
<dbReference type="AlphaFoldDB" id="A0A9W4U0L4"/>
<feature type="domain" description="Activator of Hsp90 ATPase AHSA1-like N-terminal" evidence="2">
    <location>
        <begin position="13"/>
        <end position="139"/>
    </location>
</feature>
<dbReference type="Pfam" id="PF09229">
    <property type="entry name" value="Aha1_N"/>
    <property type="match status" value="1"/>
</dbReference>
<reference evidence="3" key="1">
    <citation type="submission" date="2022-12" db="EMBL/GenBank/DDBJ databases">
        <authorList>
            <person name="Brejova B."/>
        </authorList>
    </citation>
    <scope>NUCLEOTIDE SEQUENCE</scope>
</reference>
<dbReference type="InterPro" id="IPR015310">
    <property type="entry name" value="AHSA1-like_N"/>
</dbReference>
<dbReference type="SMART" id="SM01000">
    <property type="entry name" value="Aha1_N"/>
    <property type="match status" value="1"/>
</dbReference>
<accession>A0A9W4U0L4</accession>
<protein>
    <recommendedName>
        <fullName evidence="2">Activator of Hsp90 ATPase AHSA1-like N-terminal domain-containing protein</fullName>
    </recommendedName>
</protein>
<dbReference type="GO" id="GO:0005829">
    <property type="term" value="C:cytosol"/>
    <property type="evidence" value="ECO:0007669"/>
    <property type="project" value="TreeGrafter"/>
</dbReference>
<proteinExistence type="inferred from homology"/>
<evidence type="ECO:0000313" key="4">
    <source>
        <dbReference type="Proteomes" id="UP001152885"/>
    </source>
</evidence>
<evidence type="ECO:0000259" key="2">
    <source>
        <dbReference type="SMART" id="SM01000"/>
    </source>
</evidence>
<dbReference type="PANTHER" id="PTHR13009">
    <property type="entry name" value="HEAT SHOCK PROTEIN 90 HSP90 CO-CHAPERONE AHA-1"/>
    <property type="match status" value="1"/>
</dbReference>
<evidence type="ECO:0000313" key="3">
    <source>
        <dbReference type="EMBL" id="CAI5760646.1"/>
    </source>
</evidence>